<proteinExistence type="predicted"/>
<gene>
    <name evidence="1" type="ORF">HMPREF9004_1103</name>
</gene>
<dbReference type="Proteomes" id="UP000013015">
    <property type="component" value="Unassembled WGS sequence"/>
</dbReference>
<evidence type="ECO:0000313" key="1">
    <source>
        <dbReference type="EMBL" id="ENO18159.1"/>
    </source>
</evidence>
<organism evidence="1 2">
    <name type="scientific">Schaalia cardiffensis F0333</name>
    <dbReference type="NCBI Taxonomy" id="888050"/>
    <lineage>
        <taxon>Bacteria</taxon>
        <taxon>Bacillati</taxon>
        <taxon>Actinomycetota</taxon>
        <taxon>Actinomycetes</taxon>
        <taxon>Actinomycetales</taxon>
        <taxon>Actinomycetaceae</taxon>
        <taxon>Schaalia</taxon>
    </lineage>
</organism>
<protein>
    <submittedName>
        <fullName evidence="1">Uncharacterized protein</fullName>
    </submittedName>
</protein>
<dbReference type="EMBL" id="AQHZ01000017">
    <property type="protein sequence ID" value="ENO18159.1"/>
    <property type="molecule type" value="Genomic_DNA"/>
</dbReference>
<sequence length="49" mass="5667">MIAKSSKCSRLFLQGVGQWGKVEDFEVRLESGRWLRDFGVCDYPRNCQA</sequence>
<dbReference type="HOGENOM" id="CLU_3131276_0_0_11"/>
<dbReference type="AlphaFoldDB" id="N6WD85"/>
<keyword evidence="2" id="KW-1185">Reference proteome</keyword>
<reference evidence="1 2" key="1">
    <citation type="submission" date="2013-03" db="EMBL/GenBank/DDBJ databases">
        <title>Reference genome for the Human Microbiome Project.</title>
        <authorList>
            <person name="Aqrawi P."/>
            <person name="Ayvaz T."/>
            <person name="Bess C."/>
            <person name="Blankenburg K."/>
            <person name="Coyle M."/>
            <person name="Deng J."/>
            <person name="Forbes L."/>
            <person name="Fowler G."/>
            <person name="Francisco L."/>
            <person name="Fu Q."/>
            <person name="Gibbs R."/>
            <person name="Gross S."/>
            <person name="Gubbala S."/>
            <person name="Hale W."/>
            <person name="Hemphill L."/>
            <person name="Highlander S."/>
            <person name="Hirani K."/>
            <person name="Jackson L."/>
            <person name="Jakkamsetti A."/>
            <person name="Javaid M."/>
            <person name="Jayaseelan J.C."/>
            <person name="Jiang H."/>
            <person name="Joshi V."/>
            <person name="Korchina V."/>
            <person name="Kovar C."/>
            <person name="Lara F."/>
            <person name="Lee S."/>
            <person name="Liu Y."/>
            <person name="Mata R."/>
            <person name="Mathew T."/>
            <person name="Munidasa M."/>
            <person name="Muzny D."/>
            <person name="Nazareth L."/>
            <person name="Ngo R."/>
            <person name="Nguyen L."/>
            <person name="Nguyen N."/>
            <person name="Okwuonu G."/>
            <person name="Ongeri F."/>
            <person name="Palculict T."/>
            <person name="Patil S."/>
            <person name="Petrosino J."/>
            <person name="Pham C."/>
            <person name="Pham P."/>
            <person name="Pu L.-L."/>
            <person name="Qin X."/>
            <person name="Qu J."/>
            <person name="Reid J."/>
            <person name="Ross M."/>
            <person name="Ruth R."/>
            <person name="Saada N."/>
            <person name="San Lucas F."/>
            <person name="Santibanez J."/>
            <person name="Shang Y."/>
            <person name="Simmons D."/>
            <person name="Song X.-Z."/>
            <person name="Tang L.-Y."/>
            <person name="Thornton R."/>
            <person name="Warren J."/>
            <person name="Weissenberger G."/>
            <person name="Wilczek-Boney K."/>
            <person name="Worley K."/>
            <person name="Youmans B."/>
            <person name="Zhang J."/>
            <person name="Zhang L."/>
            <person name="Zhao Z."/>
            <person name="Zhou C."/>
            <person name="Zhu D."/>
            <person name="Zhu Y."/>
        </authorList>
    </citation>
    <scope>NUCLEOTIDE SEQUENCE [LARGE SCALE GENOMIC DNA]</scope>
    <source>
        <strain evidence="1 2">F0333</strain>
    </source>
</reference>
<dbReference type="PATRIC" id="fig|888050.3.peg.1048"/>
<accession>N6WD85</accession>
<comment type="caution">
    <text evidence="1">The sequence shown here is derived from an EMBL/GenBank/DDBJ whole genome shotgun (WGS) entry which is preliminary data.</text>
</comment>
<evidence type="ECO:0000313" key="2">
    <source>
        <dbReference type="Proteomes" id="UP000013015"/>
    </source>
</evidence>
<name>N6WD85_9ACTO</name>